<evidence type="ECO:0000256" key="1">
    <source>
        <dbReference type="ARBA" id="ARBA00023172"/>
    </source>
</evidence>
<name>A0A8J2MNF3_COTCN</name>
<dbReference type="InterPro" id="IPR002104">
    <property type="entry name" value="Integrase_catalytic"/>
</dbReference>
<dbReference type="InterPro" id="IPR011010">
    <property type="entry name" value="DNA_brk_join_enz"/>
</dbReference>
<feature type="region of interest" description="Disordered" evidence="2">
    <location>
        <begin position="230"/>
        <end position="291"/>
    </location>
</feature>
<keyword evidence="5" id="KW-1185">Reference proteome</keyword>
<dbReference type="AlphaFoldDB" id="A0A8J2MNF3"/>
<dbReference type="SUPFAM" id="SSF56349">
    <property type="entry name" value="DNA breaking-rejoining enzymes"/>
    <property type="match status" value="1"/>
</dbReference>
<dbReference type="GO" id="GO:0015074">
    <property type="term" value="P:DNA integration"/>
    <property type="evidence" value="ECO:0007669"/>
    <property type="project" value="InterPro"/>
</dbReference>
<dbReference type="PANTHER" id="PTHR35617">
    <property type="entry name" value="PHAGE_INTEGRASE DOMAIN-CONTAINING PROTEIN"/>
    <property type="match status" value="1"/>
</dbReference>
<feature type="non-terminal residue" evidence="4">
    <location>
        <position position="659"/>
    </location>
</feature>
<evidence type="ECO:0000313" key="4">
    <source>
        <dbReference type="EMBL" id="CAG5100638.1"/>
    </source>
</evidence>
<dbReference type="Proteomes" id="UP000786811">
    <property type="component" value="Unassembled WGS sequence"/>
</dbReference>
<proteinExistence type="predicted"/>
<dbReference type="InterPro" id="IPR013762">
    <property type="entry name" value="Integrase-like_cat_sf"/>
</dbReference>
<evidence type="ECO:0000259" key="3">
    <source>
        <dbReference type="PROSITE" id="PS51898"/>
    </source>
</evidence>
<feature type="domain" description="Tyr recombinase" evidence="3">
    <location>
        <begin position="371"/>
        <end position="576"/>
    </location>
</feature>
<protein>
    <recommendedName>
        <fullName evidence="3">Tyr recombinase domain-containing protein</fullName>
    </recommendedName>
</protein>
<dbReference type="CDD" id="cd00397">
    <property type="entry name" value="DNA_BRE_C"/>
    <property type="match status" value="1"/>
</dbReference>
<feature type="compositionally biased region" description="Basic and acidic residues" evidence="2">
    <location>
        <begin position="281"/>
        <end position="291"/>
    </location>
</feature>
<sequence>KDPELTCAQNGEVANTDAGTNSNSDVVSQTQKEDDLVQQDPDLDVEILEILGKDPSKKPDDPFKFHAEIKGRWGAWMKEGLAEEVNKSVLSKYLRKGDLYAEPPKINLEIAPALSEITKKRDDHFSETQRCVGSAVIALGAAMSLLLDASDNEVDELKLMEYFSDTGKLLTEIFHQHSIARKSYITPVMKKGVKNLVDFIPLDEWLYGNKLAEQIKEVKTIESACQNLKSADKSVKKPSQRLQFQGNSRSPPANYRQMGTSNQRKTLRFKPKYQRPSQKSGQERTQTKDSEKNSLKQCWSFTKERNYDIHNTDEFKIIEFLTLRFNKGCKYGTLNSDKAAIALVTYENHSEEKLTKRFMRGTFKKRPVRAKYPTTWDANRVHEYIDTMPDISKLNIKIVSGKLVTLMILATAHRLQTIALINIDNIKISESRIEIKVPELIKTSKTGAFQPSLILPFFKQRQSVCVAKTLLQYLDMTKNLTGELKGLFISTVKPYRVVGAQTLGHWVKAFLEKAGIDASFGAYSVKHAAVSKANAEEVDIDTIQRTAGWSKNSSTFARFYNRPIQSSNETFARNAIPYEVEPKVQVVSQLVPVVDLKRISAPVQPFQVRLHRPAPVRVEAPTIATQEKPRPWCLRLLVPPRWRMARKGGMVYSMAMRLR</sequence>
<reference evidence="4" key="1">
    <citation type="submission" date="2021-04" db="EMBL/GenBank/DDBJ databases">
        <authorList>
            <person name="Chebbi M.A.C M."/>
        </authorList>
    </citation>
    <scope>NUCLEOTIDE SEQUENCE</scope>
</reference>
<accession>A0A8J2MNF3</accession>
<dbReference type="PANTHER" id="PTHR35617:SF3">
    <property type="entry name" value="CORE-BINDING (CB) DOMAIN-CONTAINING PROTEIN"/>
    <property type="match status" value="1"/>
</dbReference>
<dbReference type="OrthoDB" id="7699712at2759"/>
<comment type="caution">
    <text evidence="4">The sequence shown here is derived from an EMBL/GenBank/DDBJ whole genome shotgun (WGS) entry which is preliminary data.</text>
</comment>
<gene>
    <name evidence="4" type="ORF">HICCMSTLAB_LOCUS9711</name>
</gene>
<evidence type="ECO:0000313" key="5">
    <source>
        <dbReference type="Proteomes" id="UP000786811"/>
    </source>
</evidence>
<feature type="non-terminal residue" evidence="4">
    <location>
        <position position="1"/>
    </location>
</feature>
<feature type="compositionally biased region" description="Polar residues" evidence="2">
    <location>
        <begin position="7"/>
        <end position="30"/>
    </location>
</feature>
<organism evidence="4 5">
    <name type="scientific">Cotesia congregata</name>
    <name type="common">Parasitoid wasp</name>
    <name type="synonym">Apanteles congregatus</name>
    <dbReference type="NCBI Taxonomy" id="51543"/>
    <lineage>
        <taxon>Eukaryota</taxon>
        <taxon>Metazoa</taxon>
        <taxon>Ecdysozoa</taxon>
        <taxon>Arthropoda</taxon>
        <taxon>Hexapoda</taxon>
        <taxon>Insecta</taxon>
        <taxon>Pterygota</taxon>
        <taxon>Neoptera</taxon>
        <taxon>Endopterygota</taxon>
        <taxon>Hymenoptera</taxon>
        <taxon>Apocrita</taxon>
        <taxon>Ichneumonoidea</taxon>
        <taxon>Braconidae</taxon>
        <taxon>Microgastrinae</taxon>
        <taxon>Cotesia</taxon>
    </lineage>
</organism>
<dbReference type="PROSITE" id="PS51898">
    <property type="entry name" value="TYR_RECOMBINASE"/>
    <property type="match status" value="1"/>
</dbReference>
<dbReference type="Pfam" id="PF00589">
    <property type="entry name" value="Phage_integrase"/>
    <property type="match status" value="1"/>
</dbReference>
<dbReference type="GO" id="GO:0006310">
    <property type="term" value="P:DNA recombination"/>
    <property type="evidence" value="ECO:0007669"/>
    <property type="project" value="UniProtKB-KW"/>
</dbReference>
<dbReference type="EMBL" id="CAJNRD030001122">
    <property type="protein sequence ID" value="CAG5100638.1"/>
    <property type="molecule type" value="Genomic_DNA"/>
</dbReference>
<feature type="region of interest" description="Disordered" evidence="2">
    <location>
        <begin position="1"/>
        <end position="35"/>
    </location>
</feature>
<feature type="compositionally biased region" description="Polar residues" evidence="2">
    <location>
        <begin position="240"/>
        <end position="264"/>
    </location>
</feature>
<evidence type="ECO:0000256" key="2">
    <source>
        <dbReference type="SAM" id="MobiDB-lite"/>
    </source>
</evidence>
<dbReference type="GO" id="GO:0003677">
    <property type="term" value="F:DNA binding"/>
    <property type="evidence" value="ECO:0007669"/>
    <property type="project" value="InterPro"/>
</dbReference>
<dbReference type="Gene3D" id="1.10.443.10">
    <property type="entry name" value="Intergrase catalytic core"/>
    <property type="match status" value="1"/>
</dbReference>
<keyword evidence="1" id="KW-0233">DNA recombination</keyword>